<protein>
    <recommendedName>
        <fullName evidence="1">Alpha/beta hydrolase fold-3 domain-containing protein</fullName>
    </recommendedName>
</protein>
<feature type="domain" description="Alpha/beta hydrolase fold-3" evidence="1">
    <location>
        <begin position="248"/>
        <end position="387"/>
    </location>
</feature>
<dbReference type="EMBL" id="JAEPRA010000005">
    <property type="protein sequence ID" value="KAG2185388.1"/>
    <property type="molecule type" value="Genomic_DNA"/>
</dbReference>
<dbReference type="GO" id="GO:0004771">
    <property type="term" value="F:sterol ester esterase activity"/>
    <property type="evidence" value="ECO:0007669"/>
    <property type="project" value="TreeGrafter"/>
</dbReference>
<evidence type="ECO:0000313" key="3">
    <source>
        <dbReference type="Proteomes" id="UP000612746"/>
    </source>
</evidence>
<gene>
    <name evidence="2" type="ORF">INT44_002179</name>
</gene>
<dbReference type="Gene3D" id="3.40.50.1820">
    <property type="entry name" value="alpha/beta hydrolase"/>
    <property type="match status" value="2"/>
</dbReference>
<sequence>MLDHLAGRPSANWKRTQIIITLCTSLFLLLNGKRYKLPKTLGLENRALTSECLIFLFSHIRTICAMENRAGHLANVIHYTKRPYSTWYRWYRYSFSCILVLLRPDSFSVAPEPLARLYKRSYFRGTWILTALDAGFFTAMGIKPSWLRHILSIVFSAYYLVFADDAEEKSRKVRATITVEHMRTSWEKGASNPILSFVSSLLRPKLSMKKVIQVARPASSERASLPPVQLHLYYAGSLDSLEDQTSLILHFPGGGFVSMPPPCHEDAISQWAAQTGYLICSVNYGKSPEYPYPWAMEECYDTYISIVESKGKVLGLRGDKEVTIAFIGDSAGGNLAAGVTLKILAHNQQLQTSSVNSSFVMTSDDPSASVHENQVIPLPAGVITVYPCLNFDLSCWMAPSQISLMRAESNASLNATTMSHLLESKDHMRHQSPLSVEPDLERRSLWRRALGLEANHAKRGTSLEERIKYMPTRDSLDVSSATLVPRLAMTSRMSFFNDRIITPDLMRAMAILYLGPHSYPDFDTDYLLSPIVAPSTLLSQFPKLYMMCGEKDPFVDDTVIFAGRIRQAKRNNSHKRTHHDEDPDHGVTVRIMEGMSHAFLQMIPFLPDADKATKAIGRWAQQILGSDATRPHMSKSRSLSNVSDIATNEKDMIYRRRRGLVDGLFVGVGSG</sequence>
<evidence type="ECO:0000313" key="2">
    <source>
        <dbReference type="EMBL" id="KAG2185388.1"/>
    </source>
</evidence>
<proteinExistence type="predicted"/>
<dbReference type="InterPro" id="IPR029058">
    <property type="entry name" value="AB_hydrolase_fold"/>
</dbReference>
<dbReference type="OrthoDB" id="5570009at2759"/>
<feature type="domain" description="Alpha/beta hydrolase fold-3" evidence="1">
    <location>
        <begin position="495"/>
        <end position="575"/>
    </location>
</feature>
<dbReference type="GO" id="GO:0004806">
    <property type="term" value="F:triacylglycerol lipase activity"/>
    <property type="evidence" value="ECO:0007669"/>
    <property type="project" value="TreeGrafter"/>
</dbReference>
<dbReference type="PANTHER" id="PTHR23025:SF3">
    <property type="entry name" value="HORMONE-SENSITIVE LIPASE"/>
    <property type="match status" value="1"/>
</dbReference>
<dbReference type="Pfam" id="PF07859">
    <property type="entry name" value="Abhydrolase_3"/>
    <property type="match status" value="2"/>
</dbReference>
<keyword evidence="3" id="KW-1185">Reference proteome</keyword>
<reference evidence="2" key="1">
    <citation type="submission" date="2020-12" db="EMBL/GenBank/DDBJ databases">
        <title>Metabolic potential, ecology and presence of endohyphal bacteria is reflected in genomic diversity of Mucoromycotina.</title>
        <authorList>
            <person name="Muszewska A."/>
            <person name="Okrasinska A."/>
            <person name="Steczkiewicz K."/>
            <person name="Drgas O."/>
            <person name="Orlowska M."/>
            <person name="Perlinska-Lenart U."/>
            <person name="Aleksandrzak-Piekarczyk T."/>
            <person name="Szatraj K."/>
            <person name="Zielenkiewicz U."/>
            <person name="Pilsyk S."/>
            <person name="Malc E."/>
            <person name="Mieczkowski P."/>
            <person name="Kruszewska J.S."/>
            <person name="Biernat P."/>
            <person name="Pawlowska J."/>
        </authorList>
    </citation>
    <scope>NUCLEOTIDE SEQUENCE</scope>
    <source>
        <strain evidence="2">WA0000051536</strain>
    </source>
</reference>
<dbReference type="GO" id="GO:0019433">
    <property type="term" value="P:triglyceride catabolic process"/>
    <property type="evidence" value="ECO:0007669"/>
    <property type="project" value="TreeGrafter"/>
</dbReference>
<name>A0A8H7Q3U4_9FUNG</name>
<dbReference type="Proteomes" id="UP000612746">
    <property type="component" value="Unassembled WGS sequence"/>
</dbReference>
<dbReference type="AlphaFoldDB" id="A0A8H7Q3U4"/>
<accession>A0A8H7Q3U4</accession>
<evidence type="ECO:0000259" key="1">
    <source>
        <dbReference type="Pfam" id="PF07859"/>
    </source>
</evidence>
<comment type="caution">
    <text evidence="2">The sequence shown here is derived from an EMBL/GenBank/DDBJ whole genome shotgun (WGS) entry which is preliminary data.</text>
</comment>
<dbReference type="SUPFAM" id="SSF53474">
    <property type="entry name" value="alpha/beta-Hydrolases"/>
    <property type="match status" value="1"/>
</dbReference>
<organism evidence="2 3">
    <name type="scientific">Umbelopsis vinacea</name>
    <dbReference type="NCBI Taxonomy" id="44442"/>
    <lineage>
        <taxon>Eukaryota</taxon>
        <taxon>Fungi</taxon>
        <taxon>Fungi incertae sedis</taxon>
        <taxon>Mucoromycota</taxon>
        <taxon>Mucoromycotina</taxon>
        <taxon>Umbelopsidomycetes</taxon>
        <taxon>Umbelopsidales</taxon>
        <taxon>Umbelopsidaceae</taxon>
        <taxon>Umbelopsis</taxon>
    </lineage>
</organism>
<dbReference type="InterPro" id="IPR013094">
    <property type="entry name" value="AB_hydrolase_3"/>
</dbReference>
<dbReference type="PANTHER" id="PTHR23025">
    <property type="entry name" value="TRIACYLGLYCEROL LIPASE"/>
    <property type="match status" value="1"/>
</dbReference>
<dbReference type="GO" id="GO:0005829">
    <property type="term" value="C:cytosol"/>
    <property type="evidence" value="ECO:0007669"/>
    <property type="project" value="TreeGrafter"/>
</dbReference>